<comment type="similarity">
    <text evidence="1">Belongs to the glycosyl hydrolase 16 family.</text>
</comment>
<dbReference type="PROSITE" id="PS51762">
    <property type="entry name" value="GH16_2"/>
    <property type="match status" value="1"/>
</dbReference>
<dbReference type="PRINTS" id="PR00737">
    <property type="entry name" value="GLHYDRLASE16"/>
</dbReference>
<evidence type="ECO:0000256" key="2">
    <source>
        <dbReference type="ARBA" id="ARBA00022801"/>
    </source>
</evidence>
<dbReference type="GO" id="GO:0005975">
    <property type="term" value="P:carbohydrate metabolic process"/>
    <property type="evidence" value="ECO:0007669"/>
    <property type="project" value="InterPro"/>
</dbReference>
<keyword evidence="2 7" id="KW-0378">Hydrolase</keyword>
<feature type="domain" description="GH16" evidence="6">
    <location>
        <begin position="54"/>
        <end position="279"/>
    </location>
</feature>
<keyword evidence="5" id="KW-0732">Signal</keyword>
<feature type="active site" description="Nucleophile" evidence="4">
    <location>
        <position position="165"/>
    </location>
</feature>
<protein>
    <submittedName>
        <fullName evidence="7">Glycosyl hydrolases family 16</fullName>
    </submittedName>
</protein>
<reference evidence="8" key="1">
    <citation type="submission" date="2016-10" db="EMBL/GenBank/DDBJ databases">
        <authorList>
            <person name="Varghese N."/>
            <person name="Submissions S."/>
        </authorList>
    </citation>
    <scope>NUCLEOTIDE SEQUENCE [LARGE SCALE GENOMIC DNA]</scope>
    <source>
        <strain evidence="8">DSM 21424</strain>
    </source>
</reference>
<dbReference type="SUPFAM" id="SSF49899">
    <property type="entry name" value="Concanavalin A-like lectins/glucanases"/>
    <property type="match status" value="1"/>
</dbReference>
<feature type="active site" description="Proton donor" evidence="4">
    <location>
        <position position="169"/>
    </location>
</feature>
<dbReference type="InterPro" id="IPR000757">
    <property type="entry name" value="Beta-glucanase-like"/>
</dbReference>
<dbReference type="GO" id="GO:0004553">
    <property type="term" value="F:hydrolase activity, hydrolyzing O-glycosyl compounds"/>
    <property type="evidence" value="ECO:0007669"/>
    <property type="project" value="InterPro"/>
</dbReference>
<dbReference type="InterPro" id="IPR013320">
    <property type="entry name" value="ConA-like_dom_sf"/>
</dbReference>
<proteinExistence type="inferred from homology"/>
<evidence type="ECO:0000256" key="4">
    <source>
        <dbReference type="PIRSR" id="PIRSR608264-1"/>
    </source>
</evidence>
<dbReference type="RefSeq" id="WP_165612639.1">
    <property type="nucleotide sequence ID" value="NZ_FNAT01000008.1"/>
</dbReference>
<accession>A0A1G7J0F7</accession>
<evidence type="ECO:0000313" key="7">
    <source>
        <dbReference type="EMBL" id="SDF18482.1"/>
    </source>
</evidence>
<gene>
    <name evidence="7" type="ORF">SAMN04488567_3600</name>
</gene>
<evidence type="ECO:0000313" key="8">
    <source>
        <dbReference type="Proteomes" id="UP000198922"/>
    </source>
</evidence>
<evidence type="ECO:0000256" key="5">
    <source>
        <dbReference type="SAM" id="SignalP"/>
    </source>
</evidence>
<sequence>MPITALPRWSRSGSALLALAVACGLMAAAPPGAARERQPGVPFRSVFPITGLDANWWVAQYDHPADWFRTGWRNDGLTQEEGGLRFALRPTEAEDRVAPEAIAADDGALMRAGKTSKPFTSGQLQRRGWYGHGRYEVILRPASGRGLITAFYVYTGPHFGDPQREIDIEFLGRDTNRVYVNRFIDGAPLEEPPWLKLGFDAADRPRLYAFEWSPERLVWYAGETEIFRLEGADEVPQPPAKIYVDLWAGGQNQTYWSGNAPEDASGEALLQCVSFVPAGGSQGQCSDLLNGS</sequence>
<evidence type="ECO:0000256" key="3">
    <source>
        <dbReference type="ARBA" id="ARBA00023295"/>
    </source>
</evidence>
<keyword evidence="3" id="KW-0326">Glycosidase</keyword>
<dbReference type="EMBL" id="FNAT01000008">
    <property type="protein sequence ID" value="SDF18482.1"/>
    <property type="molecule type" value="Genomic_DNA"/>
</dbReference>
<keyword evidence="8" id="KW-1185">Reference proteome</keyword>
<dbReference type="PROSITE" id="PS01034">
    <property type="entry name" value="GH16_1"/>
    <property type="match status" value="1"/>
</dbReference>
<dbReference type="Gene3D" id="2.60.120.200">
    <property type="match status" value="1"/>
</dbReference>
<name>A0A1G7J0F7_9RHOB</name>
<feature type="chain" id="PRO_5011614703" evidence="5">
    <location>
        <begin position="28"/>
        <end position="292"/>
    </location>
</feature>
<dbReference type="InterPro" id="IPR008263">
    <property type="entry name" value="GH16_AS"/>
</dbReference>
<dbReference type="Proteomes" id="UP000198922">
    <property type="component" value="Unassembled WGS sequence"/>
</dbReference>
<organism evidence="7 8">
    <name type="scientific">Limimaricola pyoseonensis</name>
    <dbReference type="NCBI Taxonomy" id="521013"/>
    <lineage>
        <taxon>Bacteria</taxon>
        <taxon>Pseudomonadati</taxon>
        <taxon>Pseudomonadota</taxon>
        <taxon>Alphaproteobacteria</taxon>
        <taxon>Rhodobacterales</taxon>
        <taxon>Paracoccaceae</taxon>
        <taxon>Limimaricola</taxon>
    </lineage>
</organism>
<feature type="signal peptide" evidence="5">
    <location>
        <begin position="1"/>
        <end position="27"/>
    </location>
</feature>
<dbReference type="AlphaFoldDB" id="A0A1G7J0F7"/>
<evidence type="ECO:0000259" key="6">
    <source>
        <dbReference type="PROSITE" id="PS51762"/>
    </source>
</evidence>
<dbReference type="STRING" id="521013.SAMN04488567_3600"/>
<evidence type="ECO:0000256" key="1">
    <source>
        <dbReference type="ARBA" id="ARBA00006865"/>
    </source>
</evidence>
<dbReference type="InterPro" id="IPR008264">
    <property type="entry name" value="Beta_glucanase"/>
</dbReference>
<dbReference type="Pfam" id="PF00722">
    <property type="entry name" value="Glyco_hydro_16"/>
    <property type="match status" value="1"/>
</dbReference>